<evidence type="ECO:0000313" key="2">
    <source>
        <dbReference type="EMBL" id="EIW80243.1"/>
    </source>
</evidence>
<protein>
    <submittedName>
        <fullName evidence="2">Uncharacterized protein</fullName>
    </submittedName>
</protein>
<keyword evidence="1" id="KW-0175">Coiled coil</keyword>
<feature type="coiled-coil region" evidence="1">
    <location>
        <begin position="62"/>
        <end position="89"/>
    </location>
</feature>
<dbReference type="Proteomes" id="UP000053558">
    <property type="component" value="Unassembled WGS sequence"/>
</dbReference>
<dbReference type="RefSeq" id="XP_007769239.1">
    <property type="nucleotide sequence ID" value="XM_007771049.1"/>
</dbReference>
<gene>
    <name evidence="2" type="ORF">CONPUDRAFT_165825</name>
</gene>
<dbReference type="AlphaFoldDB" id="A0A5M3MMA6"/>
<evidence type="ECO:0000256" key="1">
    <source>
        <dbReference type="SAM" id="Coils"/>
    </source>
</evidence>
<name>A0A5M3MMA6_CONPW</name>
<accession>A0A5M3MMA6</accession>
<sequence>MPIQKRVDLLSPRQIEEPEVLMEMMELFHKLQQLFQKLDELCANFVTKAELHDIEQLVHHNRELYESRIKSLTQKNAYLEQRIALLEQGPGNALEGRDVSLAQPAGRRIEATGSNEHQQHQQHLMLEEQVARLSRENERMSEELAQQFVSHSVEVTRLQVENAHLARVTDEAQMEKDITKDRHRQEVGRVLLSTKGTAVRLAEDLKSKNDELRVFIEGRGP</sequence>
<organism evidence="2 3">
    <name type="scientific">Coniophora puteana (strain RWD-64-598)</name>
    <name type="common">Brown rot fungus</name>
    <dbReference type="NCBI Taxonomy" id="741705"/>
    <lineage>
        <taxon>Eukaryota</taxon>
        <taxon>Fungi</taxon>
        <taxon>Dikarya</taxon>
        <taxon>Basidiomycota</taxon>
        <taxon>Agaricomycotina</taxon>
        <taxon>Agaricomycetes</taxon>
        <taxon>Agaricomycetidae</taxon>
        <taxon>Boletales</taxon>
        <taxon>Coniophorineae</taxon>
        <taxon>Coniophoraceae</taxon>
        <taxon>Coniophora</taxon>
    </lineage>
</organism>
<dbReference type="KEGG" id="cput:CONPUDRAFT_165825"/>
<dbReference type="GeneID" id="19205404"/>
<keyword evidence="3" id="KW-1185">Reference proteome</keyword>
<comment type="caution">
    <text evidence="2">The sequence shown here is derived from an EMBL/GenBank/DDBJ whole genome shotgun (WGS) entry which is preliminary data.</text>
</comment>
<reference evidence="3" key="1">
    <citation type="journal article" date="2012" name="Science">
        <title>The Paleozoic origin of enzymatic lignin decomposition reconstructed from 31 fungal genomes.</title>
        <authorList>
            <person name="Floudas D."/>
            <person name="Binder M."/>
            <person name="Riley R."/>
            <person name="Barry K."/>
            <person name="Blanchette R.A."/>
            <person name="Henrissat B."/>
            <person name="Martinez A.T."/>
            <person name="Otillar R."/>
            <person name="Spatafora J.W."/>
            <person name="Yadav J.S."/>
            <person name="Aerts A."/>
            <person name="Benoit I."/>
            <person name="Boyd A."/>
            <person name="Carlson A."/>
            <person name="Copeland A."/>
            <person name="Coutinho P.M."/>
            <person name="de Vries R.P."/>
            <person name="Ferreira P."/>
            <person name="Findley K."/>
            <person name="Foster B."/>
            <person name="Gaskell J."/>
            <person name="Glotzer D."/>
            <person name="Gorecki P."/>
            <person name="Heitman J."/>
            <person name="Hesse C."/>
            <person name="Hori C."/>
            <person name="Igarashi K."/>
            <person name="Jurgens J.A."/>
            <person name="Kallen N."/>
            <person name="Kersten P."/>
            <person name="Kohler A."/>
            <person name="Kuees U."/>
            <person name="Kumar T.K.A."/>
            <person name="Kuo A."/>
            <person name="LaButti K."/>
            <person name="Larrondo L.F."/>
            <person name="Lindquist E."/>
            <person name="Ling A."/>
            <person name="Lombard V."/>
            <person name="Lucas S."/>
            <person name="Lundell T."/>
            <person name="Martin R."/>
            <person name="McLaughlin D.J."/>
            <person name="Morgenstern I."/>
            <person name="Morin E."/>
            <person name="Murat C."/>
            <person name="Nagy L.G."/>
            <person name="Nolan M."/>
            <person name="Ohm R.A."/>
            <person name="Patyshakuliyeva A."/>
            <person name="Rokas A."/>
            <person name="Ruiz-Duenas F.J."/>
            <person name="Sabat G."/>
            <person name="Salamov A."/>
            <person name="Samejima M."/>
            <person name="Schmutz J."/>
            <person name="Slot J.C."/>
            <person name="St John F."/>
            <person name="Stenlid J."/>
            <person name="Sun H."/>
            <person name="Sun S."/>
            <person name="Syed K."/>
            <person name="Tsang A."/>
            <person name="Wiebenga A."/>
            <person name="Young D."/>
            <person name="Pisabarro A."/>
            <person name="Eastwood D.C."/>
            <person name="Martin F."/>
            <person name="Cullen D."/>
            <person name="Grigoriev I.V."/>
            <person name="Hibbett D.S."/>
        </authorList>
    </citation>
    <scope>NUCLEOTIDE SEQUENCE [LARGE SCALE GENOMIC DNA]</scope>
    <source>
        <strain evidence="3">RWD-64-598 SS2</strain>
    </source>
</reference>
<evidence type="ECO:0000313" key="3">
    <source>
        <dbReference type="Proteomes" id="UP000053558"/>
    </source>
</evidence>
<proteinExistence type="predicted"/>
<dbReference type="EMBL" id="JH711579">
    <property type="protein sequence ID" value="EIW80243.1"/>
    <property type="molecule type" value="Genomic_DNA"/>
</dbReference>